<dbReference type="EMBL" id="QAYG01000001">
    <property type="protein sequence ID" value="PTW62816.1"/>
    <property type="molecule type" value="Genomic_DNA"/>
</dbReference>
<proteinExistence type="predicted"/>
<dbReference type="RefSeq" id="WP_107988331.1">
    <property type="nucleotide sequence ID" value="NZ_QAYG01000001.1"/>
</dbReference>
<name>A0A2T5VGH4_9HYPH</name>
<gene>
    <name evidence="2" type="ORF">C8N35_101864</name>
</gene>
<dbReference type="InterPro" id="IPR045517">
    <property type="entry name" value="Glyoxalase_8"/>
</dbReference>
<dbReference type="AlphaFoldDB" id="A0A2T5VGH4"/>
<reference evidence="2 3" key="1">
    <citation type="submission" date="2018-04" db="EMBL/GenBank/DDBJ databases">
        <title>Genomic Encyclopedia of Archaeal and Bacterial Type Strains, Phase II (KMG-II): from individual species to whole genera.</title>
        <authorList>
            <person name="Goeker M."/>
        </authorList>
    </citation>
    <scope>NUCLEOTIDE SEQUENCE [LARGE SCALE GENOMIC DNA]</scope>
    <source>
        <strain evidence="2 3">DSM 23382</strain>
    </source>
</reference>
<organism evidence="2 3">
    <name type="scientific">Breoghania corrubedonensis</name>
    <dbReference type="NCBI Taxonomy" id="665038"/>
    <lineage>
        <taxon>Bacteria</taxon>
        <taxon>Pseudomonadati</taxon>
        <taxon>Pseudomonadota</taxon>
        <taxon>Alphaproteobacteria</taxon>
        <taxon>Hyphomicrobiales</taxon>
        <taxon>Stappiaceae</taxon>
        <taxon>Breoghania</taxon>
    </lineage>
</organism>
<keyword evidence="3" id="KW-1185">Reference proteome</keyword>
<comment type="caution">
    <text evidence="2">The sequence shown here is derived from an EMBL/GenBank/DDBJ whole genome shotgun (WGS) entry which is preliminary data.</text>
</comment>
<dbReference type="OrthoDB" id="7350221at2"/>
<evidence type="ECO:0000259" key="1">
    <source>
        <dbReference type="Pfam" id="PF20066"/>
    </source>
</evidence>
<protein>
    <recommendedName>
        <fullName evidence="1">Glyoxalase-related protein domain-containing protein</fullName>
    </recommendedName>
</protein>
<evidence type="ECO:0000313" key="3">
    <source>
        <dbReference type="Proteomes" id="UP000244081"/>
    </source>
</evidence>
<sequence>MNKTTLPTLDDAKRQAKRLRGDLAASGTDLSHGRALELIAHQHGYRDWNTFHAAIGNGPPPEAVLSPERTGSPVQVGESVRGTYLGQPFSGSIVSVHMLGRTDGAATRYRVEVDFDEPVDVVTFDSFSSFRKRVNATLDSNGVTAARTSNGEPHMRLVR</sequence>
<dbReference type="Pfam" id="PF20066">
    <property type="entry name" value="Glyoxalase_8"/>
    <property type="match status" value="1"/>
</dbReference>
<accession>A0A2T5VGH4</accession>
<feature type="domain" description="Glyoxalase-related protein" evidence="1">
    <location>
        <begin position="3"/>
        <end position="157"/>
    </location>
</feature>
<evidence type="ECO:0000313" key="2">
    <source>
        <dbReference type="EMBL" id="PTW62816.1"/>
    </source>
</evidence>
<dbReference type="Proteomes" id="UP000244081">
    <property type="component" value="Unassembled WGS sequence"/>
</dbReference>